<dbReference type="InterPro" id="IPR005481">
    <property type="entry name" value="BC-like_N"/>
</dbReference>
<dbReference type="Gene3D" id="3.30.1360.40">
    <property type="match status" value="1"/>
</dbReference>
<dbReference type="SUPFAM" id="SSF52440">
    <property type="entry name" value="PreATP-grasp domain"/>
    <property type="match status" value="1"/>
</dbReference>
<dbReference type="Pfam" id="PF02785">
    <property type="entry name" value="Biotin_carb_C"/>
    <property type="match status" value="1"/>
</dbReference>
<dbReference type="Gene3D" id="2.40.50.100">
    <property type="match status" value="1"/>
</dbReference>
<comment type="caution">
    <text evidence="9">The sequence shown here is derived from an EMBL/GenBank/DDBJ whole genome shotgun (WGS) entry which is preliminary data.</text>
</comment>
<keyword evidence="3" id="KW-0378">Hydrolase</keyword>
<evidence type="ECO:0000259" key="8">
    <source>
        <dbReference type="PROSITE" id="PS50979"/>
    </source>
</evidence>
<dbReference type="GO" id="GO:0005524">
    <property type="term" value="F:ATP binding"/>
    <property type="evidence" value="ECO:0007669"/>
    <property type="project" value="UniProtKB-UniRule"/>
</dbReference>
<evidence type="ECO:0000256" key="5">
    <source>
        <dbReference type="ARBA" id="ARBA00023267"/>
    </source>
</evidence>
<dbReference type="PROSITE" id="PS50979">
    <property type="entry name" value="BC"/>
    <property type="match status" value="1"/>
</dbReference>
<dbReference type="InterPro" id="IPR011054">
    <property type="entry name" value="Rudment_hybrid_motif"/>
</dbReference>
<dbReference type="InterPro" id="IPR005501">
    <property type="entry name" value="LamB/YcsF/PxpA-like"/>
</dbReference>
<feature type="domain" description="ATP-grasp" evidence="7">
    <location>
        <begin position="348"/>
        <end position="548"/>
    </location>
</feature>
<dbReference type="EMBL" id="BQKY01000013">
    <property type="protein sequence ID" value="GJN93033.1"/>
    <property type="molecule type" value="Genomic_DNA"/>
</dbReference>
<proteinExistence type="predicted"/>
<dbReference type="PROSITE" id="PS50975">
    <property type="entry name" value="ATP_GRASP"/>
    <property type="match status" value="1"/>
</dbReference>
<evidence type="ECO:0000313" key="10">
    <source>
        <dbReference type="Proteomes" id="UP001342314"/>
    </source>
</evidence>
<dbReference type="SUPFAM" id="SSF160467">
    <property type="entry name" value="PH0987 N-terminal domain-like"/>
    <property type="match status" value="1"/>
</dbReference>
<evidence type="ECO:0000256" key="4">
    <source>
        <dbReference type="ARBA" id="ARBA00022840"/>
    </source>
</evidence>
<dbReference type="Pfam" id="PF00289">
    <property type="entry name" value="Biotin_carb_N"/>
    <property type="match status" value="1"/>
</dbReference>
<gene>
    <name evidence="9" type="ORF">Rhopal_006078-T1</name>
</gene>
<dbReference type="Gene3D" id="3.20.20.370">
    <property type="entry name" value="Glycoside hydrolase/deacetylase"/>
    <property type="match status" value="1"/>
</dbReference>
<dbReference type="SUPFAM" id="SSF56059">
    <property type="entry name" value="Glutathione synthetase ATP-binding domain-like"/>
    <property type="match status" value="1"/>
</dbReference>
<dbReference type="Pfam" id="PF03746">
    <property type="entry name" value="LamB_YcsF"/>
    <property type="match status" value="1"/>
</dbReference>
<dbReference type="SUPFAM" id="SSF51246">
    <property type="entry name" value="Rudiment single hybrid motif"/>
    <property type="match status" value="1"/>
</dbReference>
<dbReference type="Pfam" id="PF02786">
    <property type="entry name" value="CPSase_L_D2"/>
    <property type="match status" value="1"/>
</dbReference>
<dbReference type="InterPro" id="IPR029000">
    <property type="entry name" value="Cyclophilin-like_dom_sf"/>
</dbReference>
<evidence type="ECO:0008006" key="11">
    <source>
        <dbReference type="Google" id="ProtNLM"/>
    </source>
</evidence>
<organism evidence="9 10">
    <name type="scientific">Rhodotorula paludigena</name>
    <dbReference type="NCBI Taxonomy" id="86838"/>
    <lineage>
        <taxon>Eukaryota</taxon>
        <taxon>Fungi</taxon>
        <taxon>Dikarya</taxon>
        <taxon>Basidiomycota</taxon>
        <taxon>Pucciniomycotina</taxon>
        <taxon>Microbotryomycetes</taxon>
        <taxon>Sporidiobolales</taxon>
        <taxon>Sporidiobolaceae</taxon>
        <taxon>Rhodotorula</taxon>
    </lineage>
</organism>
<dbReference type="Gene3D" id="2.40.100.10">
    <property type="entry name" value="Cyclophilin-like"/>
    <property type="match status" value="2"/>
</dbReference>
<dbReference type="InterPro" id="IPR050856">
    <property type="entry name" value="Biotin_carboxylase_complex"/>
</dbReference>
<dbReference type="PANTHER" id="PTHR18866">
    <property type="entry name" value="CARBOXYLASE:PYRUVATE/ACETYL-COA/PROPIONYL-COA CARBOXYLASE"/>
    <property type="match status" value="1"/>
</dbReference>
<dbReference type="PROSITE" id="PS00866">
    <property type="entry name" value="CPSASE_1"/>
    <property type="match status" value="1"/>
</dbReference>
<dbReference type="SMART" id="SM00796">
    <property type="entry name" value="AHS1"/>
    <property type="match status" value="1"/>
</dbReference>
<evidence type="ECO:0000256" key="1">
    <source>
        <dbReference type="ARBA" id="ARBA00022598"/>
    </source>
</evidence>
<dbReference type="SUPFAM" id="SSF50891">
    <property type="entry name" value="Cyclophilin-like"/>
    <property type="match status" value="2"/>
</dbReference>
<reference evidence="9 10" key="1">
    <citation type="submission" date="2021-12" db="EMBL/GenBank/DDBJ databases">
        <title>High titer production of polyol ester of fatty acids by Rhodotorula paludigena BS15 towards product separation-free biomass refinery.</title>
        <authorList>
            <person name="Mano J."/>
            <person name="Ono H."/>
            <person name="Tanaka T."/>
            <person name="Naito K."/>
            <person name="Sushida H."/>
            <person name="Ike M."/>
            <person name="Tokuyasu K."/>
            <person name="Kitaoka M."/>
        </authorList>
    </citation>
    <scope>NUCLEOTIDE SEQUENCE [LARGE SCALE GENOMIC DNA]</scope>
    <source>
        <strain evidence="9 10">BS15</strain>
    </source>
</reference>
<keyword evidence="4 6" id="KW-0067">ATP-binding</keyword>
<dbReference type="Proteomes" id="UP001342314">
    <property type="component" value="Unassembled WGS sequence"/>
</dbReference>
<dbReference type="CDD" id="cd06850">
    <property type="entry name" value="biotinyl_domain"/>
    <property type="match status" value="1"/>
</dbReference>
<dbReference type="Gene3D" id="3.30.470.20">
    <property type="entry name" value="ATP-grasp fold, B domain"/>
    <property type="match status" value="1"/>
</dbReference>
<dbReference type="GO" id="GO:0046872">
    <property type="term" value="F:metal ion binding"/>
    <property type="evidence" value="ECO:0007669"/>
    <property type="project" value="InterPro"/>
</dbReference>
<keyword evidence="1" id="KW-0436">Ligase</keyword>
<dbReference type="SUPFAM" id="SSF51230">
    <property type="entry name" value="Single hybrid motif"/>
    <property type="match status" value="1"/>
</dbReference>
<dbReference type="InterPro" id="IPR011053">
    <property type="entry name" value="Single_hybrid_motif"/>
</dbReference>
<dbReference type="InterPro" id="IPR016185">
    <property type="entry name" value="PreATP-grasp_dom_sf"/>
</dbReference>
<dbReference type="InterPro" id="IPR011764">
    <property type="entry name" value="Biotin_carboxylation_dom"/>
</dbReference>
<keyword evidence="5" id="KW-0092">Biotin</keyword>
<dbReference type="GO" id="GO:0016874">
    <property type="term" value="F:ligase activity"/>
    <property type="evidence" value="ECO:0007669"/>
    <property type="project" value="UniProtKB-KW"/>
</dbReference>
<evidence type="ECO:0000256" key="2">
    <source>
        <dbReference type="ARBA" id="ARBA00022741"/>
    </source>
</evidence>
<dbReference type="InterPro" id="IPR005482">
    <property type="entry name" value="Biotin_COase_C"/>
</dbReference>
<dbReference type="InterPro" id="IPR003778">
    <property type="entry name" value="CT_A_B"/>
</dbReference>
<dbReference type="InterPro" id="IPR011761">
    <property type="entry name" value="ATP-grasp"/>
</dbReference>
<protein>
    <recommendedName>
        <fullName evidence="11">Urea carboxylase</fullName>
    </recommendedName>
</protein>
<keyword evidence="2 6" id="KW-0547">Nucleotide-binding</keyword>
<evidence type="ECO:0000313" key="9">
    <source>
        <dbReference type="EMBL" id="GJN93033.1"/>
    </source>
</evidence>
<feature type="domain" description="Biotin carboxylation" evidence="8">
    <location>
        <begin position="235"/>
        <end position="683"/>
    </location>
</feature>
<name>A0AAV5GS25_9BASI</name>
<dbReference type="InterPro" id="IPR011330">
    <property type="entry name" value="Glyco_hydro/deAcase_b/a-brl"/>
</dbReference>
<accession>A0AAV5GS25</accession>
<dbReference type="PANTHER" id="PTHR18866:SF128">
    <property type="entry name" value="UREA AMIDOLYASE"/>
    <property type="match status" value="1"/>
</dbReference>
<dbReference type="SMART" id="SM00797">
    <property type="entry name" value="AHS2"/>
    <property type="match status" value="1"/>
</dbReference>
<evidence type="ECO:0000259" key="7">
    <source>
        <dbReference type="PROSITE" id="PS50975"/>
    </source>
</evidence>
<keyword evidence="10" id="KW-1185">Reference proteome</keyword>
<dbReference type="GO" id="GO:0016787">
    <property type="term" value="F:hydrolase activity"/>
    <property type="evidence" value="ECO:0007669"/>
    <property type="project" value="UniProtKB-KW"/>
</dbReference>
<dbReference type="InterPro" id="IPR003833">
    <property type="entry name" value="CT_C_D"/>
</dbReference>
<sequence length="1467" mass="158623">MRKTVALAKTHGVGIGAHPSLPDLQGFGRRVMHLPPDTFYNTILYQVGALSAFLKLEGLSFSHLKPHGQMYIMSSRDLDLARQSAKVAKLYGVPLLGLPGSAHQEACQLEGADFIPEWYVDVLYGDEGQLLGPPSAALRDKVTPDDVYKRTRRMIETSTWVSKSGKTEHRFPDGTTKVSVCVHGDFPGAVDVASAVKRAIEDRSPCHLARLLPRDPSTASPDLVAPRYDTGVIGAIHKLLIANRGEIAMRILRSARDLPLPTVAVYMEADASAPHALQADEAYIVPTYIDQDALLEVCRTHKVTMVHPGYGFLSENEEFAAKVESAGLIWLGPTAEQIASMGLKHEARARAIAADVPVLPGSELVATLEAAVEQATRVDYPIMLKATGGGGGMGMSICNNEAELREVFQSTVDMTKDLFSNGGVFVEKYIPRARHIEVQVFGDGQGNVIHCGERECSVQRRQQKVLEEATSPFIDRHPEMREAMCSAAVRLCELINYRSAGTVEFLVDDERASFFFLELNSRIQVEHAVTEMVRPGLDLVGLMIRLGLSSGVPSSFSLPSQSDVAVARGNAIEARIYAEIPHLQFKPAPGLLQEVSFPTADWIRTDTWVETGSQISSFFDPMIAKLICWGSTREEARSRLSRALRETVLRGTTTNLEYLRSIVDCKEFVDGDVTTKFLDSFDYLPNCIEVIDAGLSTTVQDGRPRLPTGGDGIPRSGFADSLSAQVANLLVGNPADTELFEATVGGPSLKFSQNTVVAVAGAAVELYVDEDIKSMWTRFVVPAGGTLEVGSCENTGNRVYIAVRGGFPDVPLFAGSKSTFAAAKFGGVQGREIVAGDIIPLSQSAGPLPTGDGEISLPASTLPTFPSEWTVAALPGPQADADYLLPEDRDTLYSTTYTVSSDSNRLGIRLQGLKALKYSRKDGGAGGSHPSNCVEHGYSTGALNMNGDTPVLLGVDGPDCGGLLCVLGTVEADWWKMGQLRSGDTLRFVQPTLDSPAQQLKRQQEWLQAIANAVQSGSTAGLLPFPLNVDGNSDTIGGGLVGVVAEDKATDAPKLSFKLSGDGGLMVEIGVEQNLSFRTRLIGELWERRLRAKEVEGIYAIIPGVASFLIKFRPTVLQLQSLLDLLYATSEGLAAESLEQVVPSRRLHLPVVFNDSGLKGTIERYMASTGRKKAVYLPDNLDYLAKANGLNSVDEVVSTFCKADWYVVSRSFFAGLPMMGPFDHRSIFKSQKYNPTRTFTPAGSLGLAGVMAATYPVDSPGGYQLVGKTLTPWSPWGRYGPPAEYESKFLLRNFDVIHWLPMPETEFLEIEKAFTAGSYKPLVEQYAISAKEVLEFERNTKLEVAELEQKRKEGFEALSKQEAGHVAEYQAELARAKEAEAQAAGSGGKAGSTSGTPLKSPVLGTIRSLAVKVGDELSIDVVPVKVEAMKTEIAIKLSRKLLGKKVTGIAVELGDVVKPGQPLLYAE</sequence>
<dbReference type="InterPro" id="IPR005479">
    <property type="entry name" value="CPAse_ATP-bd"/>
</dbReference>
<dbReference type="SMART" id="SM00878">
    <property type="entry name" value="Biotin_carb_C"/>
    <property type="match status" value="1"/>
</dbReference>
<evidence type="ECO:0000256" key="3">
    <source>
        <dbReference type="ARBA" id="ARBA00022801"/>
    </source>
</evidence>
<dbReference type="SUPFAM" id="SSF88713">
    <property type="entry name" value="Glycoside hydrolase/deacetylase"/>
    <property type="match status" value="1"/>
</dbReference>
<evidence type="ECO:0000256" key="6">
    <source>
        <dbReference type="PROSITE-ProRule" id="PRU00409"/>
    </source>
</evidence>
<dbReference type="GO" id="GO:0005975">
    <property type="term" value="P:carbohydrate metabolic process"/>
    <property type="evidence" value="ECO:0007669"/>
    <property type="project" value="InterPro"/>
</dbReference>
<dbReference type="Pfam" id="PF02682">
    <property type="entry name" value="CT_C_D"/>
    <property type="match status" value="1"/>
</dbReference>
<dbReference type="Pfam" id="PF02626">
    <property type="entry name" value="CT_A_B"/>
    <property type="match status" value="1"/>
</dbReference>